<evidence type="ECO:0000313" key="5">
    <source>
        <dbReference type="EMBL" id="CAF3826465.1"/>
    </source>
</evidence>
<protein>
    <recommendedName>
        <fullName evidence="7">PLAC8-domain-containing protein</fullName>
    </recommendedName>
</protein>
<dbReference type="Proteomes" id="UP000663860">
    <property type="component" value="Unassembled WGS sequence"/>
</dbReference>
<dbReference type="Pfam" id="PF04749">
    <property type="entry name" value="PLAC8"/>
    <property type="match status" value="1"/>
</dbReference>
<dbReference type="EMBL" id="CAJNOE010000155">
    <property type="protein sequence ID" value="CAF0988261.1"/>
    <property type="molecule type" value="Genomic_DNA"/>
</dbReference>
<dbReference type="EMBL" id="CAJNON010000212">
    <property type="protein sequence ID" value="CAF1107716.1"/>
    <property type="molecule type" value="Genomic_DNA"/>
</dbReference>
<evidence type="ECO:0000256" key="1">
    <source>
        <dbReference type="ARBA" id="ARBA00009024"/>
    </source>
</evidence>
<reference evidence="2" key="1">
    <citation type="submission" date="2021-02" db="EMBL/GenBank/DDBJ databases">
        <authorList>
            <person name="Nowell W R."/>
        </authorList>
    </citation>
    <scope>NUCLEOTIDE SEQUENCE</scope>
</reference>
<evidence type="ECO:0000313" key="2">
    <source>
        <dbReference type="EMBL" id="CAF0988261.1"/>
    </source>
</evidence>
<sequence length="141" mass="15571">MSRGPNQSSHPSVVKQQYDNYNVWNFENQWRADLFACKPCGRCCGACICPCIIGCKLAKALGESSIIGCCPGSLSYFRTKLRTARRIEGSCCGDYWASACCGACVATQLSNELESQGLWDTKGKARKTYPRNDRSQNNGDY</sequence>
<dbReference type="Proteomes" id="UP000663868">
    <property type="component" value="Unassembled WGS sequence"/>
</dbReference>
<dbReference type="Proteomes" id="UP000663881">
    <property type="component" value="Unassembled WGS sequence"/>
</dbReference>
<dbReference type="Proteomes" id="UP000663891">
    <property type="component" value="Unassembled WGS sequence"/>
</dbReference>
<dbReference type="InterPro" id="IPR006461">
    <property type="entry name" value="PLAC_motif_containing"/>
</dbReference>
<gene>
    <name evidence="2" type="ORF">IZO911_LOCUS16958</name>
    <name evidence="5" type="ORF">KXQ929_LOCUS18576</name>
    <name evidence="4" type="ORF">OKA104_LOCUS19918</name>
    <name evidence="3" type="ORF">VCS650_LOCUS20458</name>
</gene>
<dbReference type="OrthoDB" id="1045822at2759"/>
<evidence type="ECO:0000313" key="4">
    <source>
        <dbReference type="EMBL" id="CAF3824878.1"/>
    </source>
</evidence>
<name>A0A814FP36_9BILA</name>
<dbReference type="EMBL" id="CAJOAY010001304">
    <property type="protein sequence ID" value="CAF3824878.1"/>
    <property type="molecule type" value="Genomic_DNA"/>
</dbReference>
<proteinExistence type="inferred from homology"/>
<accession>A0A814FP36</accession>
<dbReference type="AlphaFoldDB" id="A0A814FP36"/>
<dbReference type="EMBL" id="CAJOBB010001218">
    <property type="protein sequence ID" value="CAF3826465.1"/>
    <property type="molecule type" value="Genomic_DNA"/>
</dbReference>
<comment type="similarity">
    <text evidence="1">Belongs to the cornifelin family.</text>
</comment>
<evidence type="ECO:0000313" key="6">
    <source>
        <dbReference type="Proteomes" id="UP000663860"/>
    </source>
</evidence>
<evidence type="ECO:0000313" key="3">
    <source>
        <dbReference type="EMBL" id="CAF1107716.1"/>
    </source>
</evidence>
<evidence type="ECO:0008006" key="7">
    <source>
        <dbReference type="Google" id="ProtNLM"/>
    </source>
</evidence>
<comment type="caution">
    <text evidence="2">The sequence shown here is derived from an EMBL/GenBank/DDBJ whole genome shotgun (WGS) entry which is preliminary data.</text>
</comment>
<organism evidence="2 6">
    <name type="scientific">Adineta steineri</name>
    <dbReference type="NCBI Taxonomy" id="433720"/>
    <lineage>
        <taxon>Eukaryota</taxon>
        <taxon>Metazoa</taxon>
        <taxon>Spiralia</taxon>
        <taxon>Gnathifera</taxon>
        <taxon>Rotifera</taxon>
        <taxon>Eurotatoria</taxon>
        <taxon>Bdelloidea</taxon>
        <taxon>Adinetida</taxon>
        <taxon>Adinetidae</taxon>
        <taxon>Adineta</taxon>
    </lineage>
</organism>